<name>A0A7W8D412_9GAMM</name>
<comment type="caution">
    <text evidence="2">The sequence shown here is derived from an EMBL/GenBank/DDBJ whole genome shotgun (WGS) entry which is preliminary data.</text>
</comment>
<dbReference type="EMBL" id="JACHHP010000001">
    <property type="protein sequence ID" value="MBB5207087.1"/>
    <property type="molecule type" value="Genomic_DNA"/>
</dbReference>
<protein>
    <submittedName>
        <fullName evidence="2">TPR repeat protein</fullName>
    </submittedName>
</protein>
<dbReference type="PANTHER" id="PTHR11102:SF160">
    <property type="entry name" value="ERAD-ASSOCIATED E3 UBIQUITIN-PROTEIN LIGASE COMPONENT HRD3"/>
    <property type="match status" value="1"/>
</dbReference>
<organism evidence="2 3">
    <name type="scientific">Chiayiivirga flava</name>
    <dbReference type="NCBI Taxonomy" id="659595"/>
    <lineage>
        <taxon>Bacteria</taxon>
        <taxon>Pseudomonadati</taxon>
        <taxon>Pseudomonadota</taxon>
        <taxon>Gammaproteobacteria</taxon>
        <taxon>Lysobacterales</taxon>
        <taxon>Lysobacteraceae</taxon>
        <taxon>Chiayiivirga</taxon>
    </lineage>
</organism>
<sequence length="781" mass="84736">MRNETMWGRLALAWFACAVAAPPLSAQALAPFRDPALEGPAAVWEHVLAHGDPARIYESYGVIGDLTDDDGDPDAARCTQHAAALDTALRDNPVGLTHWWLAYRCAELAGDATLAEARMESLGVLLRHAVNSTPPDHGMTPIRIVLENDIDGMLHASGWTLLYAYYDVFNLPREMPLRVALWDEDAGRERHLSFDALDTLVRLQRDEPLSAYPNFRTVLGLSLLRGMAEEAPDSPAAQALAQREALSRPRPEDRLREAARLADAGNSSAVISYARTCILLPEYAPCAEHAIDALLPLAEARFAEPLLLLAYAHWEGVGVKRDKTAAKTMFSAADERLGGAASVLLAGLVCGTRGHEDCIPDFARKAFRAQVDAGDPLAEAMWVQLRVARVGLFRLKKAEEAMLRHAADNGIVVAQRSLGVLLWHRGDTDEALQWFEQASLRDAHTANLLARRYQIGNGVRLDLARAEALHARAATLGNADSMYWLGKRERKRLALPVAQQPPWLESHWWTAERLRAAAVRASAQSWFQSGLMRSHIASGLSLAQLFIEGGEGIDGTPEMAEALLEELSARGSVASRRELARLRHVDGGSAADIAEARRLLAADAQIGKVPSQRLFGQALLAARDDATSAREGREWLRRAADAGDAEAADALATALAAGRGGAADPQAARALWAAWSSRSLIALNNLAWLLCTSADATVFDPSAGNAAAERLRRQATAPAWMDTVAACAAAAGRFDEAQRLQAQVVADYAADPAMKLARLDAMRARLALYRQSRRYEDAVVD</sequence>
<evidence type="ECO:0000256" key="1">
    <source>
        <dbReference type="SAM" id="SignalP"/>
    </source>
</evidence>
<dbReference type="SUPFAM" id="SSF81901">
    <property type="entry name" value="HCP-like"/>
    <property type="match status" value="2"/>
</dbReference>
<feature type="chain" id="PRO_5030718738" evidence="1">
    <location>
        <begin position="29"/>
        <end position="781"/>
    </location>
</feature>
<reference evidence="2 3" key="1">
    <citation type="submission" date="2020-08" db="EMBL/GenBank/DDBJ databases">
        <title>Genomic Encyclopedia of Type Strains, Phase IV (KMG-IV): sequencing the most valuable type-strain genomes for metagenomic binning, comparative biology and taxonomic classification.</title>
        <authorList>
            <person name="Goeker M."/>
        </authorList>
    </citation>
    <scope>NUCLEOTIDE SEQUENCE [LARGE SCALE GENOMIC DNA]</scope>
    <source>
        <strain evidence="2 3">DSM 24163</strain>
    </source>
</reference>
<accession>A0A7W8D412</accession>
<keyword evidence="1" id="KW-0732">Signal</keyword>
<dbReference type="AlphaFoldDB" id="A0A7W8D412"/>
<gene>
    <name evidence="2" type="ORF">HNQ52_000603</name>
</gene>
<dbReference type="InterPro" id="IPR050767">
    <property type="entry name" value="Sel1_AlgK"/>
</dbReference>
<dbReference type="Proteomes" id="UP000521199">
    <property type="component" value="Unassembled WGS sequence"/>
</dbReference>
<evidence type="ECO:0000313" key="2">
    <source>
        <dbReference type="EMBL" id="MBB5207087.1"/>
    </source>
</evidence>
<keyword evidence="3" id="KW-1185">Reference proteome</keyword>
<dbReference type="SMART" id="SM00671">
    <property type="entry name" value="SEL1"/>
    <property type="match status" value="4"/>
</dbReference>
<dbReference type="InterPro" id="IPR006597">
    <property type="entry name" value="Sel1-like"/>
</dbReference>
<dbReference type="RefSeq" id="WP_183959601.1">
    <property type="nucleotide sequence ID" value="NZ_JACHHP010000001.1"/>
</dbReference>
<proteinExistence type="predicted"/>
<dbReference type="InterPro" id="IPR011990">
    <property type="entry name" value="TPR-like_helical_dom_sf"/>
</dbReference>
<evidence type="ECO:0000313" key="3">
    <source>
        <dbReference type="Proteomes" id="UP000521199"/>
    </source>
</evidence>
<dbReference type="Gene3D" id="1.25.40.10">
    <property type="entry name" value="Tetratricopeptide repeat domain"/>
    <property type="match status" value="3"/>
</dbReference>
<dbReference type="PANTHER" id="PTHR11102">
    <property type="entry name" value="SEL-1-LIKE PROTEIN"/>
    <property type="match status" value="1"/>
</dbReference>
<feature type="signal peptide" evidence="1">
    <location>
        <begin position="1"/>
        <end position="28"/>
    </location>
</feature>